<evidence type="ECO:0000259" key="10">
    <source>
        <dbReference type="PROSITE" id="PS50405"/>
    </source>
</evidence>
<dbReference type="FunFam" id="1.20.1050.10:FF:000020">
    <property type="entry name" value="Glutathione S-transferase P 1"/>
    <property type="match status" value="1"/>
</dbReference>
<dbReference type="EC" id="2.5.1.18" evidence="5"/>
<dbReference type="InterPro" id="IPR004045">
    <property type="entry name" value="Glutathione_S-Trfase_N"/>
</dbReference>
<evidence type="ECO:0000313" key="12">
    <source>
        <dbReference type="Proteomes" id="UP000094527"/>
    </source>
</evidence>
<name>A0A1D2NDG8_ORCCI</name>
<evidence type="ECO:0000256" key="8">
    <source>
        <dbReference type="ARBA" id="ARBA00047960"/>
    </source>
</evidence>
<sequence>MANSKPTLGYWQLRGLAQPIRFLLTYLGVEVNEKRYSGFDQWQADKLNLGLAFPNVPYLIDGDLKLTESRAILRHFARDTAVYPKTADAIRTCDMLENVLWDIWFGLIRYCNSGLEPLKEYFENEIPKKIGYLNAFMENKKFILGNEISYVDFILYEILYHYTTYKAEYLDKYPALSQYKKSFEEIPAIAKYIASDDYIKGPCINPMAKIPI</sequence>
<comment type="caution">
    <text evidence="11">The sequence shown here is derived from an EMBL/GenBank/DDBJ whole genome shotgun (WGS) entry which is preliminary data.</text>
</comment>
<dbReference type="InterPro" id="IPR004046">
    <property type="entry name" value="GST_C"/>
</dbReference>
<evidence type="ECO:0000313" key="11">
    <source>
        <dbReference type="EMBL" id="ODN03281.1"/>
    </source>
</evidence>
<dbReference type="OrthoDB" id="414243at2759"/>
<evidence type="ECO:0000259" key="9">
    <source>
        <dbReference type="PROSITE" id="PS50404"/>
    </source>
</evidence>
<dbReference type="PROSITE" id="PS50405">
    <property type="entry name" value="GST_CTER"/>
    <property type="match status" value="1"/>
</dbReference>
<comment type="similarity">
    <text evidence="2">Belongs to the GST superfamily. Mu family.</text>
</comment>
<dbReference type="PANTHER" id="PTHR11571">
    <property type="entry name" value="GLUTATHIONE S-TRANSFERASE"/>
    <property type="match status" value="1"/>
</dbReference>
<dbReference type="AlphaFoldDB" id="A0A1D2NDG8"/>
<dbReference type="Pfam" id="PF02798">
    <property type="entry name" value="GST_N"/>
    <property type="match status" value="1"/>
</dbReference>
<feature type="domain" description="GST C-terminal" evidence="10">
    <location>
        <begin position="86"/>
        <end position="210"/>
    </location>
</feature>
<keyword evidence="6 11" id="KW-0808">Transferase</keyword>
<gene>
    <name evidence="11" type="ORF">Ocin01_03410</name>
</gene>
<accession>A0A1D2NDG8</accession>
<evidence type="ECO:0000256" key="3">
    <source>
        <dbReference type="ARBA" id="ARBA00007297"/>
    </source>
</evidence>
<dbReference type="Pfam" id="PF14497">
    <property type="entry name" value="GST_C_3"/>
    <property type="match status" value="1"/>
</dbReference>
<dbReference type="STRING" id="48709.A0A1D2NDG8"/>
<dbReference type="Gene3D" id="1.20.1050.130">
    <property type="match status" value="1"/>
</dbReference>
<protein>
    <recommendedName>
        <fullName evidence="5">glutathione transferase</fullName>
        <ecNumber evidence="5">2.5.1.18</ecNumber>
    </recommendedName>
    <alternativeName>
        <fullName evidence="7">GST class-pi</fullName>
    </alternativeName>
</protein>
<evidence type="ECO:0000256" key="5">
    <source>
        <dbReference type="ARBA" id="ARBA00012452"/>
    </source>
</evidence>
<proteinExistence type="inferred from homology"/>
<dbReference type="PROSITE" id="PS50404">
    <property type="entry name" value="GST_NTER"/>
    <property type="match status" value="1"/>
</dbReference>
<dbReference type="InterPro" id="IPR040079">
    <property type="entry name" value="Glutathione_S-Trfase"/>
</dbReference>
<feature type="domain" description="GST N-terminal" evidence="9">
    <location>
        <begin position="4"/>
        <end position="84"/>
    </location>
</feature>
<evidence type="ECO:0000256" key="6">
    <source>
        <dbReference type="ARBA" id="ARBA00022679"/>
    </source>
</evidence>
<evidence type="ECO:0000256" key="4">
    <source>
        <dbReference type="ARBA" id="ARBA00011738"/>
    </source>
</evidence>
<dbReference type="InterPro" id="IPR036249">
    <property type="entry name" value="Thioredoxin-like_sf"/>
</dbReference>
<dbReference type="SFLD" id="SFLDG01205">
    <property type="entry name" value="AMPS.1"/>
    <property type="match status" value="1"/>
</dbReference>
<dbReference type="SFLD" id="SFLDG00363">
    <property type="entry name" value="AMPS_(cytGST):_Alpha-__Mu-__Pi"/>
    <property type="match status" value="1"/>
</dbReference>
<dbReference type="EMBL" id="LJIJ01000079">
    <property type="protein sequence ID" value="ODN03281.1"/>
    <property type="molecule type" value="Genomic_DNA"/>
</dbReference>
<dbReference type="Proteomes" id="UP000094527">
    <property type="component" value="Unassembled WGS sequence"/>
</dbReference>
<comment type="catalytic activity">
    <reaction evidence="8">
        <text>RX + glutathione = an S-substituted glutathione + a halide anion + H(+)</text>
        <dbReference type="Rhea" id="RHEA:16437"/>
        <dbReference type="ChEBI" id="CHEBI:15378"/>
        <dbReference type="ChEBI" id="CHEBI:16042"/>
        <dbReference type="ChEBI" id="CHEBI:17792"/>
        <dbReference type="ChEBI" id="CHEBI:57925"/>
        <dbReference type="ChEBI" id="CHEBI:90779"/>
        <dbReference type="EC" id="2.5.1.18"/>
    </reaction>
</comment>
<comment type="subunit">
    <text evidence="4">Homodimer.</text>
</comment>
<evidence type="ECO:0000256" key="7">
    <source>
        <dbReference type="ARBA" id="ARBA00032759"/>
    </source>
</evidence>
<reference evidence="11 12" key="1">
    <citation type="journal article" date="2016" name="Genome Biol. Evol.">
        <title>Gene Family Evolution Reflects Adaptation to Soil Environmental Stressors in the Genome of the Collembolan Orchesella cincta.</title>
        <authorList>
            <person name="Faddeeva-Vakhrusheva A."/>
            <person name="Derks M.F."/>
            <person name="Anvar S.Y."/>
            <person name="Agamennone V."/>
            <person name="Suring W."/>
            <person name="Smit S."/>
            <person name="van Straalen N.M."/>
            <person name="Roelofs D."/>
        </authorList>
    </citation>
    <scope>NUCLEOTIDE SEQUENCE [LARGE SCALE GENOMIC DNA]</scope>
    <source>
        <tissue evidence="11">Mixed pool</tissue>
    </source>
</reference>
<dbReference type="GO" id="GO:0004364">
    <property type="term" value="F:glutathione transferase activity"/>
    <property type="evidence" value="ECO:0007669"/>
    <property type="project" value="UniProtKB-EC"/>
</dbReference>
<dbReference type="InterPro" id="IPR036282">
    <property type="entry name" value="Glutathione-S-Trfase_C_sf"/>
</dbReference>
<evidence type="ECO:0000256" key="1">
    <source>
        <dbReference type="ARBA" id="ARBA00003701"/>
    </source>
</evidence>
<dbReference type="InterPro" id="IPR050213">
    <property type="entry name" value="GST_superfamily"/>
</dbReference>
<dbReference type="SFLD" id="SFLDS00019">
    <property type="entry name" value="Glutathione_Transferase_(cytos"/>
    <property type="match status" value="1"/>
</dbReference>
<keyword evidence="12" id="KW-1185">Reference proteome</keyword>
<dbReference type="SUPFAM" id="SSF47616">
    <property type="entry name" value="GST C-terminal domain-like"/>
    <property type="match status" value="1"/>
</dbReference>
<dbReference type="SUPFAM" id="SSF52833">
    <property type="entry name" value="Thioredoxin-like"/>
    <property type="match status" value="1"/>
</dbReference>
<dbReference type="OMA" id="RGWEDHL"/>
<dbReference type="PANTHER" id="PTHR11571:SF222">
    <property type="entry name" value="GLUTATHIONE TRANSFERASE"/>
    <property type="match status" value="1"/>
</dbReference>
<dbReference type="InterPro" id="IPR010987">
    <property type="entry name" value="Glutathione-S-Trfase_C-like"/>
</dbReference>
<organism evidence="11 12">
    <name type="scientific">Orchesella cincta</name>
    <name type="common">Springtail</name>
    <name type="synonym">Podura cincta</name>
    <dbReference type="NCBI Taxonomy" id="48709"/>
    <lineage>
        <taxon>Eukaryota</taxon>
        <taxon>Metazoa</taxon>
        <taxon>Ecdysozoa</taxon>
        <taxon>Arthropoda</taxon>
        <taxon>Hexapoda</taxon>
        <taxon>Collembola</taxon>
        <taxon>Entomobryomorpha</taxon>
        <taxon>Entomobryoidea</taxon>
        <taxon>Orchesellidae</taxon>
        <taxon>Orchesellinae</taxon>
        <taxon>Orchesella</taxon>
    </lineage>
</organism>
<comment type="similarity">
    <text evidence="3">Belongs to the GST superfamily. Pi family.</text>
</comment>
<dbReference type="GO" id="GO:0006749">
    <property type="term" value="P:glutathione metabolic process"/>
    <property type="evidence" value="ECO:0007669"/>
    <property type="project" value="TreeGrafter"/>
</dbReference>
<evidence type="ECO:0000256" key="2">
    <source>
        <dbReference type="ARBA" id="ARBA00005861"/>
    </source>
</evidence>
<comment type="function">
    <text evidence="1">Conjugation of reduced glutathione to a wide number of exogenous and endogenous hydrophobic electrophiles.</text>
</comment>